<name>A0A175VCE1_AEREN</name>
<dbReference type="CDD" id="cd02440">
    <property type="entry name" value="AdoMet_MTases"/>
    <property type="match status" value="1"/>
</dbReference>
<comment type="caution">
    <text evidence="2">The sequence shown here is derived from an EMBL/GenBank/DDBJ whole genome shotgun (WGS) entry which is preliminary data.</text>
</comment>
<dbReference type="Pfam" id="PF08242">
    <property type="entry name" value="Methyltransf_12"/>
    <property type="match status" value="1"/>
</dbReference>
<sequence>MKQFVRSPRDVGAVWPSSQWLCDGMMAGIDLQRARYVAELGAGTGVLTRTLLQALPDNARLDAYEIHPSFISVLETIPDPRLEVCMQPAQQLNKSYEVIFSGLPLLAFTPAQRQAVLARVKASLHPGGYFIQFQYTSQIERELSHHFDWQRRRVWLNMPPAWVYQCSFGSPEGK</sequence>
<reference evidence="2 3" key="1">
    <citation type="submission" date="2016-02" db="EMBL/GenBank/DDBJ databases">
        <title>Draft genome sequence of Aeromonas trota strain 1999lcr isolated from cerebrospinal fluid (CSF).</title>
        <authorList>
            <person name="Dallagassa C.B."/>
            <person name="Prediger K.C."/>
            <person name="Weiss V.A."/>
            <person name="Assis F.E."/>
            <person name="Baura V."/>
            <person name="Cruz L.M."/>
            <person name="Souza E.M."/>
            <person name="Pedrosa F.O."/>
            <person name="Fadel-Picheth C.M."/>
        </authorList>
    </citation>
    <scope>NUCLEOTIDE SEQUENCE [LARGE SCALE GENOMIC DNA]</scope>
    <source>
        <strain evidence="2 3">1999lcr</strain>
    </source>
</reference>
<dbReference type="Proteomes" id="UP000078435">
    <property type="component" value="Unassembled WGS sequence"/>
</dbReference>
<evidence type="ECO:0000259" key="1">
    <source>
        <dbReference type="Pfam" id="PF08242"/>
    </source>
</evidence>
<dbReference type="InterPro" id="IPR013217">
    <property type="entry name" value="Methyltransf_12"/>
</dbReference>
<dbReference type="InterPro" id="IPR029063">
    <property type="entry name" value="SAM-dependent_MTases_sf"/>
</dbReference>
<feature type="domain" description="Methyltransferase type 12" evidence="1">
    <location>
        <begin position="39"/>
        <end position="130"/>
    </location>
</feature>
<dbReference type="SUPFAM" id="SSF53335">
    <property type="entry name" value="S-adenosyl-L-methionine-dependent methyltransferases"/>
    <property type="match status" value="1"/>
</dbReference>
<dbReference type="AlphaFoldDB" id="A0A175VCE1"/>
<dbReference type="EMBL" id="JMGO02000018">
    <property type="protein sequence ID" value="KXU78273.1"/>
    <property type="molecule type" value="Genomic_DNA"/>
</dbReference>
<dbReference type="RefSeq" id="WP_061477457.1">
    <property type="nucleotide sequence ID" value="NZ_JMGO02000018.1"/>
</dbReference>
<dbReference type="Gene3D" id="3.40.50.150">
    <property type="entry name" value="Vaccinia Virus protein VP39"/>
    <property type="match status" value="1"/>
</dbReference>
<gene>
    <name evidence="2" type="ORF">LCR_03735</name>
</gene>
<organism evidence="2 3">
    <name type="scientific">Aeromonas enteropelogenes</name>
    <name type="common">Aeromonas trota</name>
    <dbReference type="NCBI Taxonomy" id="29489"/>
    <lineage>
        <taxon>Bacteria</taxon>
        <taxon>Pseudomonadati</taxon>
        <taxon>Pseudomonadota</taxon>
        <taxon>Gammaproteobacteria</taxon>
        <taxon>Aeromonadales</taxon>
        <taxon>Aeromonadaceae</taxon>
        <taxon>Aeromonas</taxon>
    </lineage>
</organism>
<protein>
    <recommendedName>
        <fullName evidence="1">Methyltransferase type 12 domain-containing protein</fullName>
    </recommendedName>
</protein>
<accession>A0A175VCE1</accession>
<proteinExistence type="predicted"/>
<evidence type="ECO:0000313" key="3">
    <source>
        <dbReference type="Proteomes" id="UP000078435"/>
    </source>
</evidence>
<evidence type="ECO:0000313" key="2">
    <source>
        <dbReference type="EMBL" id="KXU78273.1"/>
    </source>
</evidence>